<dbReference type="PROSITE" id="PS51840">
    <property type="entry name" value="C2_NT"/>
    <property type="match status" value="1"/>
</dbReference>
<feature type="region of interest" description="Disordered" evidence="2">
    <location>
        <begin position="217"/>
        <end position="238"/>
    </location>
</feature>
<name>G0PLW4_CAEBE</name>
<keyword evidence="3" id="KW-0812">Transmembrane</keyword>
<dbReference type="Gene3D" id="1.10.418.10">
    <property type="entry name" value="Calponin-like domain"/>
    <property type="match status" value="1"/>
</dbReference>
<feature type="compositionally biased region" description="Polar residues" evidence="2">
    <location>
        <begin position="604"/>
        <end position="619"/>
    </location>
</feature>
<keyword evidence="3" id="KW-1133">Transmembrane helix</keyword>
<dbReference type="OrthoDB" id="5972258at2759"/>
<protein>
    <submittedName>
        <fullName evidence="6">Uncharacterized protein</fullName>
    </submittedName>
</protein>
<dbReference type="InParanoid" id="G0PLW4"/>
<dbReference type="InterPro" id="IPR036872">
    <property type="entry name" value="CH_dom_sf"/>
</dbReference>
<keyword evidence="1" id="KW-0175">Coiled coil</keyword>
<evidence type="ECO:0000259" key="4">
    <source>
        <dbReference type="PROSITE" id="PS50021"/>
    </source>
</evidence>
<feature type="region of interest" description="Disordered" evidence="2">
    <location>
        <begin position="516"/>
        <end position="535"/>
    </location>
</feature>
<evidence type="ECO:0000313" key="6">
    <source>
        <dbReference type="EMBL" id="EGT35950.1"/>
    </source>
</evidence>
<dbReference type="InterPro" id="IPR022735">
    <property type="entry name" value="bMERB_dom"/>
</dbReference>
<dbReference type="HOGENOM" id="CLU_020232_0_0_1"/>
<dbReference type="SMART" id="SM00033">
    <property type="entry name" value="CH"/>
    <property type="match status" value="1"/>
</dbReference>
<feature type="compositionally biased region" description="Polar residues" evidence="2">
    <location>
        <begin position="329"/>
        <end position="345"/>
    </location>
</feature>
<sequence>MAGILRRLRRSSKKAAKFRFTVTLQELQIYTDDSWKPENLIVSFVHRRRKVSSKERKWEQSYSDANKCVIMWPEQMTENVDILTTLYRIPDDDQYEDKEWTIVIEELTAKGKRKAIAAVPINVRLFILDLPEHKSELKLKLRPLSPHLKSCSLIIVLGSSLISEVSGDDVSVTSSAATSFVEKVPVTDEVDASVNNARTAAARQQIESTATKIKEWAKEDKESAPAVPEHRTPSGESGEAAKKNFFSCFLCTLRYLYIRVIVVRPQWRVSAEEEKSAQQTPVPAPIATNRHSRSSRASTEEKTSTTAEFRVDSHSRPVPVTTPLTATPSYLQSGTMSRGRSNSPRAPSRDAVPQPVTGETLLSWCQRVTNGYSHVKIADFTKSWKNGLALCSILHTYRPDLIGNYESLDISNNMSGQISNVQKALDTLSMMGITDIPTVDMFLTPDKKQIELLLQRLRRIFEGCEDGSTPASASDHRISRTFGITETEEKKMLSITANIPDEVPSTPQLASQNKYLNQPIDDDDDETETSNMQFERSNVRLTMVTPGVGTYRASNRASPSKRDELRQRAREMLEKTATPSVTPNSRKGSDEERRREEVRRLLNEKQQSTAIPSTSSSPYPTFRRLNGSNTDLRRIGKRGWTTTLVRNEYRDDPDDTAHIPAIRQENEWKWKSGEFFSVLFFYYIINTFLFVVLFTRVVLTLQNDPPTPLSSSTFDRVKRYGSMRSAELKESLQLMAKQYGYLGNDFEQSSQDALATPSKKFSSQWEKDVDDVEGTAQELVRIDERISDITAQADVIQDKIRETEVGSSEEEMLTSSYLQLTNERNTLVHRQEYYNIIETIRQTTAEIEELRQQIDQVTQVADDFPRSDENKSATDKLMEQYSNAMKTKSNLVQKLFATEEEIEEDSDRLKNLTLDRATRFVRGIDQPVSASKRLIQWWRR</sequence>
<dbReference type="STRING" id="135651.G0PLW4"/>
<organism evidence="7">
    <name type="scientific">Caenorhabditis brenneri</name>
    <name type="common">Nematode worm</name>
    <dbReference type="NCBI Taxonomy" id="135651"/>
    <lineage>
        <taxon>Eukaryota</taxon>
        <taxon>Metazoa</taxon>
        <taxon>Ecdysozoa</taxon>
        <taxon>Nematoda</taxon>
        <taxon>Chromadorea</taxon>
        <taxon>Rhabditida</taxon>
        <taxon>Rhabditina</taxon>
        <taxon>Rhabditomorpha</taxon>
        <taxon>Rhabditoidea</taxon>
        <taxon>Rhabditidae</taxon>
        <taxon>Peloderinae</taxon>
        <taxon>Caenorhabditis</taxon>
    </lineage>
</organism>
<proteinExistence type="predicted"/>
<dbReference type="Proteomes" id="UP000008068">
    <property type="component" value="Unassembled WGS sequence"/>
</dbReference>
<feature type="compositionally biased region" description="Basic and acidic residues" evidence="2">
    <location>
        <begin position="587"/>
        <end position="603"/>
    </location>
</feature>
<feature type="compositionally biased region" description="Basic and acidic residues" evidence="2">
    <location>
        <begin position="217"/>
        <end position="233"/>
    </location>
</feature>
<feature type="domain" description="C2 NT-type" evidence="5">
    <location>
        <begin position="8"/>
        <end position="161"/>
    </location>
</feature>
<keyword evidence="7" id="KW-1185">Reference proteome</keyword>
<feature type="compositionally biased region" description="Low complexity" evidence="2">
    <location>
        <begin position="317"/>
        <end position="328"/>
    </location>
</feature>
<dbReference type="PROSITE" id="PS50021">
    <property type="entry name" value="CH"/>
    <property type="match status" value="1"/>
</dbReference>
<feature type="region of interest" description="Disordered" evidence="2">
    <location>
        <begin position="572"/>
        <end position="627"/>
    </location>
</feature>
<evidence type="ECO:0000313" key="7">
    <source>
        <dbReference type="Proteomes" id="UP000008068"/>
    </source>
</evidence>
<dbReference type="PANTHER" id="PTHR23167:SF46">
    <property type="entry name" value="EPS15 HOMOLOGY DOMAIN CONTAINING PROTEIN-BINDING PROTEIN 1, ISOFORM F"/>
    <property type="match status" value="1"/>
</dbReference>
<dbReference type="InterPro" id="IPR019448">
    <property type="entry name" value="NT-C2"/>
</dbReference>
<evidence type="ECO:0000256" key="1">
    <source>
        <dbReference type="SAM" id="Coils"/>
    </source>
</evidence>
<feature type="compositionally biased region" description="Polar residues" evidence="2">
    <location>
        <begin position="577"/>
        <end position="586"/>
    </location>
</feature>
<dbReference type="PANTHER" id="PTHR23167">
    <property type="entry name" value="CALPONIN HOMOLOGY DOMAIN-CONTAINING PROTEIN DDB_G0272472-RELATED"/>
    <property type="match status" value="1"/>
</dbReference>
<dbReference type="InterPro" id="IPR001715">
    <property type="entry name" value="CH_dom"/>
</dbReference>
<dbReference type="FunCoup" id="G0PLW4">
    <property type="interactions" value="2541"/>
</dbReference>
<evidence type="ECO:0000259" key="5">
    <source>
        <dbReference type="PROSITE" id="PS51840"/>
    </source>
</evidence>
<dbReference type="Pfam" id="PF00307">
    <property type="entry name" value="CH"/>
    <property type="match status" value="1"/>
</dbReference>
<dbReference type="Pfam" id="PF10358">
    <property type="entry name" value="NT-C2"/>
    <property type="match status" value="1"/>
</dbReference>
<dbReference type="InterPro" id="IPR050540">
    <property type="entry name" value="F-actin_Monoox_Mical"/>
</dbReference>
<dbReference type="SMART" id="SM01203">
    <property type="entry name" value="DUF3585"/>
    <property type="match status" value="1"/>
</dbReference>
<evidence type="ECO:0000256" key="2">
    <source>
        <dbReference type="SAM" id="MobiDB-lite"/>
    </source>
</evidence>
<feature type="compositionally biased region" description="Basic and acidic residues" evidence="2">
    <location>
        <begin position="298"/>
        <end position="315"/>
    </location>
</feature>
<reference evidence="7" key="1">
    <citation type="submission" date="2011-07" db="EMBL/GenBank/DDBJ databases">
        <authorList>
            <consortium name="Caenorhabditis brenneri Sequencing and Analysis Consortium"/>
            <person name="Wilson R.K."/>
        </authorList>
    </citation>
    <scope>NUCLEOTIDE SEQUENCE [LARGE SCALE GENOMIC DNA]</scope>
    <source>
        <strain evidence="7">PB2801</strain>
    </source>
</reference>
<feature type="region of interest" description="Disordered" evidence="2">
    <location>
        <begin position="273"/>
        <end position="354"/>
    </location>
</feature>
<keyword evidence="3" id="KW-0472">Membrane</keyword>
<feature type="coiled-coil region" evidence="1">
    <location>
        <begin position="833"/>
        <end position="860"/>
    </location>
</feature>
<dbReference type="EMBL" id="GL381211">
    <property type="protein sequence ID" value="EGT35950.1"/>
    <property type="molecule type" value="Genomic_DNA"/>
</dbReference>
<feature type="domain" description="Calponin-homology (CH)" evidence="4">
    <location>
        <begin position="355"/>
        <end position="461"/>
    </location>
</feature>
<dbReference type="Pfam" id="PF12130">
    <property type="entry name" value="bMERB_dom"/>
    <property type="match status" value="1"/>
</dbReference>
<dbReference type="SUPFAM" id="SSF47576">
    <property type="entry name" value="Calponin-homology domain, CH-domain"/>
    <property type="match status" value="1"/>
</dbReference>
<evidence type="ECO:0000256" key="3">
    <source>
        <dbReference type="SAM" id="Phobius"/>
    </source>
</evidence>
<dbReference type="AlphaFoldDB" id="G0PLW4"/>
<accession>G0PLW4</accession>
<dbReference type="eggNOG" id="KOG0035">
    <property type="taxonomic scope" value="Eukaryota"/>
</dbReference>
<feature type="transmembrane region" description="Helical" evidence="3">
    <location>
        <begin position="679"/>
        <end position="699"/>
    </location>
</feature>
<gene>
    <name evidence="6" type="ORF">CAEBREN_29641</name>
</gene>